<proteinExistence type="predicted"/>
<dbReference type="SUPFAM" id="SSF69754">
    <property type="entry name" value="Ribosome binding protein Y (YfiA homologue)"/>
    <property type="match status" value="1"/>
</dbReference>
<dbReference type="InterPro" id="IPR036567">
    <property type="entry name" value="RHF-like"/>
</dbReference>
<evidence type="ECO:0000313" key="1">
    <source>
        <dbReference type="EMBL" id="KAA0914802.1"/>
    </source>
</evidence>
<keyword evidence="2" id="KW-1185">Reference proteome</keyword>
<dbReference type="Pfam" id="PF02482">
    <property type="entry name" value="Ribosomal_S30AE"/>
    <property type="match status" value="1"/>
</dbReference>
<organism evidence="1 2">
    <name type="scientific">Aquicoccus porphyridii</name>
    <dbReference type="NCBI Taxonomy" id="1852029"/>
    <lineage>
        <taxon>Bacteria</taxon>
        <taxon>Pseudomonadati</taxon>
        <taxon>Pseudomonadota</taxon>
        <taxon>Alphaproteobacteria</taxon>
        <taxon>Rhodobacterales</taxon>
        <taxon>Paracoccaceae</taxon>
        <taxon>Aquicoccus</taxon>
    </lineage>
</organism>
<sequence length="104" mass="11643">MHIQVNTDNHIHGDDRLAEVVEEVVAGALNPVAKRITRVEVHIKDVNGPKGGEDIHAIVEARPEGMRPYAAQEQGTDIRATVKTAAETLRRRLESEFGKRDERR</sequence>
<comment type="caution">
    <text evidence="1">The sequence shown here is derived from an EMBL/GenBank/DDBJ whole genome shotgun (WGS) entry which is preliminary data.</text>
</comment>
<name>A0A5A9ZCT8_9RHOB</name>
<reference evidence="1 2" key="1">
    <citation type="submission" date="2019-07" db="EMBL/GenBank/DDBJ databases">
        <title>Aquicoccus porphyridii gen. nov., sp. nov., isolated from a small marine red alga, Porphyridium marinum.</title>
        <authorList>
            <person name="Liu L."/>
        </authorList>
    </citation>
    <scope>NUCLEOTIDE SEQUENCE [LARGE SCALE GENOMIC DNA]</scope>
    <source>
        <strain evidence="1 2">L1 8-17</strain>
    </source>
</reference>
<evidence type="ECO:0000313" key="2">
    <source>
        <dbReference type="Proteomes" id="UP000325291"/>
    </source>
</evidence>
<dbReference type="Gene3D" id="3.30.160.100">
    <property type="entry name" value="Ribosome hibernation promotion factor-like"/>
    <property type="match status" value="1"/>
</dbReference>
<dbReference type="RefSeq" id="WP_111366906.1">
    <property type="nucleotide sequence ID" value="NZ_JASHJG010000078.1"/>
</dbReference>
<dbReference type="AlphaFoldDB" id="A0A5A9ZCT8"/>
<accession>A0A5A9ZCT8</accession>
<protein>
    <submittedName>
        <fullName evidence="1">HPF/RaiA family ribosome-associated protein</fullName>
    </submittedName>
</protein>
<dbReference type="Proteomes" id="UP000325291">
    <property type="component" value="Unassembled WGS sequence"/>
</dbReference>
<gene>
    <name evidence="1" type="ORF">FLO80_12335</name>
</gene>
<dbReference type="InterPro" id="IPR003489">
    <property type="entry name" value="RHF/RaiA"/>
</dbReference>
<dbReference type="EMBL" id="VINQ01000008">
    <property type="protein sequence ID" value="KAA0914802.1"/>
    <property type="molecule type" value="Genomic_DNA"/>
</dbReference>